<evidence type="ECO:0000313" key="3">
    <source>
        <dbReference type="EMBL" id="SZD73998.1"/>
    </source>
</evidence>
<gene>
    <name evidence="3" type="ORF">SAMEA104719789_01453</name>
</gene>
<dbReference type="RefSeq" id="WP_119059657.1">
    <property type="nucleotide sequence ID" value="NZ_UNSC01000007.1"/>
</dbReference>
<evidence type="ECO:0000259" key="2">
    <source>
        <dbReference type="Pfam" id="PF09603"/>
    </source>
</evidence>
<evidence type="ECO:0000313" key="4">
    <source>
        <dbReference type="Proteomes" id="UP000262142"/>
    </source>
</evidence>
<dbReference type="AlphaFoldDB" id="A0A383U3E3"/>
<dbReference type="OrthoDB" id="1360978at2"/>
<organism evidence="3 4">
    <name type="scientific">Candidatus Ornithobacterium hominis</name>
    <dbReference type="NCBI Taxonomy" id="2497989"/>
    <lineage>
        <taxon>Bacteria</taxon>
        <taxon>Pseudomonadati</taxon>
        <taxon>Bacteroidota</taxon>
        <taxon>Flavobacteriia</taxon>
        <taxon>Flavobacteriales</taxon>
        <taxon>Weeksellaceae</taxon>
        <taxon>Ornithobacterium</taxon>
    </lineage>
</organism>
<name>A0A383U3E3_9FLAO</name>
<dbReference type="Pfam" id="PF09603">
    <property type="entry name" value="Fib_succ_major"/>
    <property type="match status" value="1"/>
</dbReference>
<dbReference type="EMBL" id="UNSC01000007">
    <property type="protein sequence ID" value="SZD73998.1"/>
    <property type="molecule type" value="Genomic_DNA"/>
</dbReference>
<dbReference type="NCBIfam" id="TIGR02145">
    <property type="entry name" value="Fib_succ_major"/>
    <property type="match status" value="1"/>
</dbReference>
<reference evidence="3 4" key="1">
    <citation type="submission" date="2018-09" db="EMBL/GenBank/DDBJ databases">
        <authorList>
            <consortium name="Pathogen Informatics"/>
        </authorList>
    </citation>
    <scope>NUCLEOTIDE SEQUENCE [LARGE SCALE GENOMIC DNA]</scope>
    <source>
        <strain evidence="3 4">OH-22767</strain>
    </source>
</reference>
<sequence>MKKLLLSFVVLPGAVATAQVGINTEEPQAMLDISAKDNQKGDLRIQDVEMKEKTDWLLIWDEKDQKVKRTSLSDLKWDMIVDKVKINYIRGKHPDKADEIINKIKQCAPENINFDKLFGISGKHDFVYCATTVSEDGYSRTWLNLNLGAEYANINSPDFDPTVNKTGTDAHNEAKTYGSLYQWQRASDGHEFRDSSPLFIESPLPSWTYTVEDMEGRFLGGQSSWVDIDGDKNVSDSDLVLWQAGGRNNPCPFGFHVPTEQEWGEFHQAVTGSKFSLGNTDNSVSTNQMFTQKMLPNLATAGYRVYRSDPTLPIIKDRGSYWSSFAENIRASVYSMTFISEQSSIASFSNFTAEGASVRCIKDY</sequence>
<feature type="chain" id="PRO_5016912969" evidence="1">
    <location>
        <begin position="19"/>
        <end position="364"/>
    </location>
</feature>
<protein>
    <submittedName>
        <fullName evidence="3">Fibrobacter succinogenes major paralogous domain</fullName>
    </submittedName>
</protein>
<evidence type="ECO:0000256" key="1">
    <source>
        <dbReference type="SAM" id="SignalP"/>
    </source>
</evidence>
<accession>A0A383U3E3</accession>
<dbReference type="InterPro" id="IPR011871">
    <property type="entry name" value="Fib_succ_major"/>
</dbReference>
<feature type="domain" description="Fibrobacter succinogenes major paralogous" evidence="2">
    <location>
        <begin position="162"/>
        <end position="362"/>
    </location>
</feature>
<dbReference type="Proteomes" id="UP000262142">
    <property type="component" value="Unassembled WGS sequence"/>
</dbReference>
<proteinExistence type="predicted"/>
<keyword evidence="4" id="KW-1185">Reference proteome</keyword>
<keyword evidence="1" id="KW-0732">Signal</keyword>
<feature type="signal peptide" evidence="1">
    <location>
        <begin position="1"/>
        <end position="18"/>
    </location>
</feature>